<evidence type="ECO:0000313" key="1">
    <source>
        <dbReference type="EMBL" id="XDL16243.1"/>
    </source>
</evidence>
<organism evidence="1">
    <name type="scientific">Dickeya oryzae</name>
    <dbReference type="NCBI Taxonomy" id="1240404"/>
    <lineage>
        <taxon>Bacteria</taxon>
        <taxon>Pseudomonadati</taxon>
        <taxon>Pseudomonadota</taxon>
        <taxon>Gammaproteobacteria</taxon>
        <taxon>Enterobacterales</taxon>
        <taxon>Pectobacteriaceae</taxon>
        <taxon>Dickeya</taxon>
    </lineage>
</organism>
<dbReference type="EMBL" id="CP162411">
    <property type="protein sequence ID" value="XDL16243.1"/>
    <property type="molecule type" value="Genomic_DNA"/>
</dbReference>
<dbReference type="AlphaFoldDB" id="A0AB39III3"/>
<reference evidence="1" key="1">
    <citation type="submission" date="2024-07" db="EMBL/GenBank/DDBJ databases">
        <authorList>
            <person name="Pedron J."/>
        </authorList>
    </citation>
    <scope>NUCLEOTIDE SEQUENCE</scope>
    <source>
        <strain evidence="1">A642-S2-A17</strain>
    </source>
</reference>
<dbReference type="RefSeq" id="WP_152490357.1">
    <property type="nucleotide sequence ID" value="NZ_CM001972.1"/>
</dbReference>
<protein>
    <submittedName>
        <fullName evidence="1">Uncharacterized protein</fullName>
    </submittedName>
</protein>
<gene>
    <name evidence="1" type="ORF">LF923_0008420</name>
</gene>
<name>A0AB39III3_9GAMM</name>
<sequence length="81" mass="9467">MHSLLGESGIAGRLEWRGFAGNRGLLHSPEKNGKNWLFLRYILHSFDRRVIRFKQLLIWLYNTRALSFPANSKEPLHCFIA</sequence>
<proteinExistence type="predicted"/>
<accession>A0AB39III3</accession>